<dbReference type="CDD" id="cd00685">
    <property type="entry name" value="Trans_IPPS_HT"/>
    <property type="match status" value="1"/>
</dbReference>
<dbReference type="InterPro" id="IPR033749">
    <property type="entry name" value="Polyprenyl_synt_CS"/>
</dbReference>
<gene>
    <name evidence="8" type="primary">ctrE</name>
    <name evidence="8" type="ordered locus">RHECIAT_PB0000284</name>
</gene>
<evidence type="ECO:0000256" key="4">
    <source>
        <dbReference type="ARBA" id="ARBA00022723"/>
    </source>
</evidence>
<dbReference type="Pfam" id="PF00348">
    <property type="entry name" value="polyprenyl_synt"/>
    <property type="match status" value="1"/>
</dbReference>
<dbReference type="SUPFAM" id="SSF48576">
    <property type="entry name" value="Terpenoid synthases"/>
    <property type="match status" value="1"/>
</dbReference>
<geneLocation type="plasmid" evidence="8 9">
    <name>pB</name>
</geneLocation>
<dbReference type="Proteomes" id="UP000008817">
    <property type="component" value="Plasmid pB"/>
</dbReference>
<dbReference type="InterPro" id="IPR000092">
    <property type="entry name" value="Polyprenyl_synt"/>
</dbReference>
<dbReference type="GO" id="GO:0008299">
    <property type="term" value="P:isoprenoid biosynthetic process"/>
    <property type="evidence" value="ECO:0007669"/>
    <property type="project" value="UniProtKB-KW"/>
</dbReference>
<dbReference type="HOGENOM" id="CLU_014015_0_1_5"/>
<sequence length="328" mass="34620">MAPVGLGPFSFSSQKWRCDMISNHQADVVGDSDKLIEQALRAAMDTALSPAAPAHLRGALDAAVFPGGSRMRPKLCLKVSYVCGEKDPELATRAAAAIELLHCASLVHDDLPCFDNAALRRGRPTVHRLFGEPIAVLTGDALIVMAFKYLSLQAALTPELGARMIEVVAEAVGPSHGLIAGQSMEAMTHVPIDRYHHYKTGSLFVAAATCGALASGADPAPWSKVGELLGHAYQIADDIADTVGRAEVLGKLPAVDTQLNRPSIVRGQGLDSAAARFYAYLEQIGDTIPASPQKRSFVDWLNHALCKGVAGPGKAGLIQQTALDCAPL</sequence>
<keyword evidence="4" id="KW-0479">Metal-binding</keyword>
<evidence type="ECO:0000256" key="6">
    <source>
        <dbReference type="ARBA" id="ARBA00023229"/>
    </source>
</evidence>
<accession>B3Q2T5</accession>
<comment type="cofactor">
    <cofactor evidence="1">
        <name>Mg(2+)</name>
        <dbReference type="ChEBI" id="CHEBI:18420"/>
    </cofactor>
</comment>
<keyword evidence="6" id="KW-0414">Isoprene biosynthesis</keyword>
<protein>
    <submittedName>
        <fullName evidence="8">Farnesyltranstransferase protein</fullName>
        <ecNumber evidence="8">2.5.1.29</ecNumber>
    </submittedName>
</protein>
<evidence type="ECO:0000256" key="1">
    <source>
        <dbReference type="ARBA" id="ARBA00001946"/>
    </source>
</evidence>
<comment type="similarity">
    <text evidence="2 7">Belongs to the FPP/GGPP synthase family.</text>
</comment>
<dbReference type="GO" id="GO:0046872">
    <property type="term" value="F:metal ion binding"/>
    <property type="evidence" value="ECO:0007669"/>
    <property type="project" value="UniProtKB-KW"/>
</dbReference>
<evidence type="ECO:0000256" key="5">
    <source>
        <dbReference type="ARBA" id="ARBA00022842"/>
    </source>
</evidence>
<dbReference type="PROSITE" id="PS00444">
    <property type="entry name" value="POLYPRENYL_SYNTHASE_2"/>
    <property type="match status" value="1"/>
</dbReference>
<evidence type="ECO:0000313" key="9">
    <source>
        <dbReference type="Proteomes" id="UP000008817"/>
    </source>
</evidence>
<evidence type="ECO:0000313" key="8">
    <source>
        <dbReference type="EMBL" id="ACE93991.1"/>
    </source>
</evidence>
<keyword evidence="8" id="KW-0614">Plasmid</keyword>
<keyword evidence="5" id="KW-0460">Magnesium</keyword>
<reference evidence="8 9" key="1">
    <citation type="submission" date="2008-04" db="EMBL/GenBank/DDBJ databases">
        <title>Genome diversity and DNA divergence of Rhizobium etli.</title>
        <authorList>
            <person name="Gonzalez V."/>
            <person name="Acosta J.L."/>
            <person name="Santamaria R.I."/>
            <person name="Bustos P."/>
            <person name="Hernandez-Gonzalez I.L."/>
            <person name="Fernandez J.L."/>
            <person name="Diaz R."/>
            <person name="Flores M."/>
            <person name="Mora J."/>
            <person name="Palacios R."/>
            <person name="Davila G."/>
        </authorList>
    </citation>
    <scope>NUCLEOTIDE SEQUENCE [LARGE SCALE GENOMIC DNA]</scope>
    <source>
        <strain evidence="9">CIAT 652</strain>
        <plasmid evidence="9">Plasmid pB</plasmid>
    </source>
</reference>
<dbReference type="Gene3D" id="1.10.600.10">
    <property type="entry name" value="Farnesyl Diphosphate Synthase"/>
    <property type="match status" value="1"/>
</dbReference>
<dbReference type="SFLD" id="SFLDS00005">
    <property type="entry name" value="Isoprenoid_Synthase_Type_I"/>
    <property type="match status" value="1"/>
</dbReference>
<organism evidence="8 9">
    <name type="scientific">Rhizobium etli (strain CIAT 652)</name>
    <dbReference type="NCBI Taxonomy" id="491916"/>
    <lineage>
        <taxon>Bacteria</taxon>
        <taxon>Pseudomonadati</taxon>
        <taxon>Pseudomonadota</taxon>
        <taxon>Alphaproteobacteria</taxon>
        <taxon>Hyphomicrobiales</taxon>
        <taxon>Rhizobiaceae</taxon>
        <taxon>Rhizobium/Agrobacterium group</taxon>
        <taxon>Rhizobium</taxon>
    </lineage>
</organism>
<evidence type="ECO:0000256" key="7">
    <source>
        <dbReference type="RuleBase" id="RU004466"/>
    </source>
</evidence>
<name>B3Q2T5_RHIE6</name>
<dbReference type="AlphaFoldDB" id="B3Q2T5"/>
<dbReference type="InterPro" id="IPR008949">
    <property type="entry name" value="Isoprenoid_synthase_dom_sf"/>
</dbReference>
<keyword evidence="3 7" id="KW-0808">Transferase</keyword>
<proteinExistence type="inferred from homology"/>
<evidence type="ECO:0000256" key="3">
    <source>
        <dbReference type="ARBA" id="ARBA00022679"/>
    </source>
</evidence>
<dbReference type="EMBL" id="CP001076">
    <property type="protein sequence ID" value="ACE93991.1"/>
    <property type="molecule type" value="Genomic_DNA"/>
</dbReference>
<dbReference type="EC" id="2.5.1.29" evidence="8"/>
<dbReference type="PANTHER" id="PTHR43281:SF1">
    <property type="entry name" value="FARNESYL DIPHOSPHATE SYNTHASE"/>
    <property type="match status" value="1"/>
</dbReference>
<dbReference type="PANTHER" id="PTHR43281">
    <property type="entry name" value="FARNESYL DIPHOSPHATE SYNTHASE"/>
    <property type="match status" value="1"/>
</dbReference>
<dbReference type="PROSITE" id="PS00723">
    <property type="entry name" value="POLYPRENYL_SYNTHASE_1"/>
    <property type="match status" value="1"/>
</dbReference>
<dbReference type="KEGG" id="rec:RHECIAT_PB0000284"/>
<dbReference type="GO" id="GO:0004311">
    <property type="term" value="F:geranylgeranyl diphosphate synthase activity"/>
    <property type="evidence" value="ECO:0007669"/>
    <property type="project" value="UniProtKB-EC"/>
</dbReference>
<evidence type="ECO:0000256" key="2">
    <source>
        <dbReference type="ARBA" id="ARBA00006706"/>
    </source>
</evidence>